<dbReference type="PANTHER" id="PTHR19879">
    <property type="entry name" value="TRANSCRIPTION INITIATION FACTOR TFIID"/>
    <property type="match status" value="1"/>
</dbReference>
<dbReference type="EMBL" id="CP053587">
    <property type="protein sequence ID" value="WNZ27714.1"/>
    <property type="molecule type" value="Genomic_DNA"/>
</dbReference>
<dbReference type="InterPro" id="IPR019775">
    <property type="entry name" value="WD40_repeat_CS"/>
</dbReference>
<feature type="repeat" description="WD" evidence="3">
    <location>
        <begin position="985"/>
        <end position="1026"/>
    </location>
</feature>
<name>A0AA96WM94_9CYAN</name>
<dbReference type="InterPro" id="IPR027417">
    <property type="entry name" value="P-loop_NTPase"/>
</dbReference>
<keyword evidence="2" id="KW-0677">Repeat</keyword>
<dbReference type="Gene3D" id="2.130.10.10">
    <property type="entry name" value="YVTN repeat-like/Quinoprotein amine dehydrogenase"/>
    <property type="match status" value="5"/>
</dbReference>
<dbReference type="Pfam" id="PF23389">
    <property type="entry name" value="Beta-prop_WDR19_1st"/>
    <property type="match status" value="1"/>
</dbReference>
<dbReference type="InterPro" id="IPR020472">
    <property type="entry name" value="WD40_PAC1"/>
</dbReference>
<dbReference type="CDD" id="cd15831">
    <property type="entry name" value="BTAD"/>
    <property type="match status" value="1"/>
</dbReference>
<dbReference type="CDD" id="cd00200">
    <property type="entry name" value="WD40"/>
    <property type="match status" value="2"/>
</dbReference>
<dbReference type="InterPro" id="IPR016032">
    <property type="entry name" value="Sig_transdc_resp-reg_C-effctor"/>
</dbReference>
<accession>A0AA96WM94</accession>
<sequence length="1434" mass="159227">MSRTLIIRLLGGFSLIYGERSITEIARGRTQALLSYLVLNCHTPQPRQRIAFHLWPESSDAQARANLRKELSHLRHALPNPDEYLQVDTKTLQWLSNANFTVDVAEFEAAVKAAELATAWRIVRAEQEKAIALYRGDLLPDYDDEWLLAERERLQQLYLRTLTQLVNLLEEQHDYQTALTYAQQMLRVDALNEATYGTLMRLYGLNGDRARALQVYHQCMTVLREELGVDPSLTTRTLYQRLLDEDDQTLLEQPVLQDSAKDSSATVSTVSTVFTAATPTTATASPPPAAPIQTDWGEAIDVSVFYGRETERATLHEWIVNDRCRLILLLGMGGIGKTALAVKVAKELINNENTNEIISESGNKNITNSPPIHPTATQKQATSHLPFQCVIWRSLRNAPPLDILLAELVPFLSEQQDIKAETRRLIHWLKARRCLVILDNMETIFQEGNRAGQYRPGYEAYGELFKLLGEVQHQSCVLLTSREKPAEVAVLEGTAAVRTLQLGGSSETARAIIETRGLSGSEVDKQRLAEQYGYNPLALKIVVTSIKDIFSGEITAFLEEDTVVFNGIRRLLDQHFERLSRLEATIMYWLAINRAWTSVAELIEDIVPKVSRIAVLEALESLQWRSLIEVRAGNYTQQPVVMEYVTERLADQIATEITDKDIDWLGSHALLKTTVKEYVRETQNHLILGAIATKLFTVFGTPVKLEKRLCEILTLLQRWSTSPVYAAGNLINLCSHLGIDLVDFDFSGLLICHAYLQRSQLHRVNFANSMFTKSVFTQIIGAVLSVAFSPDGKLLAAGETNGNIRLWQISDGQLFLTLEGHTDQISSIAFSPDGHILASGNDDKSIKLWEIPSGRLIRTLEDTIGICSVNFSPDGQTLAAGNYDHTVKLWDVQTGQPLRILRGHTNWVRAVVWSPDGALLASSGDDQTIQLWDVGKGQRLKTLQAHTDWVWSVAWSPDGKTLASGSMDHTIRLWDVKRGQAMRILQGHSDGVCSVTWSPDGQRLASGSADHCVRLWNANTGELMKTLQGHSSGIWSVKFSPDGNLLASGSPDQTVKLWDTQTGHLMRTLQGSANWTRAIAWSPDGQMLASAHYDQTVRLWDANRGQLTTTLQGHTNWVRSVAWSPDGQTLASGSDDQTIKLWDVQTKRLLHTLSGHKSWVLSVEFCPLPNQTMSNRTTLDERPAILASGSYDHTVRLWDASKGQLIRVLQGHASGVWSVKCCPVLFSANQQECSDAVAGSEQQEYHAADSLLLVSGSGDNTLKLWQVETGRLLNTLVGHTHRLWSVSVSPNGQLLASSSSDNTIKLWDIRTGELLRTLQAGNSGIWSVAFSPDGALLASGDTDQTVKLWDIQTGTLWKTLHGHTNWVVSVAFNPQNQCLASSSADETIKLWDVKTGECLNTLRVDRPYEGMNISGVTGLTEAQKQTLRALGAVG</sequence>
<dbReference type="InterPro" id="IPR011990">
    <property type="entry name" value="TPR-like_helical_dom_sf"/>
</dbReference>
<dbReference type="SUPFAM" id="SSF46894">
    <property type="entry name" value="C-terminal effector domain of the bipartite response regulators"/>
    <property type="match status" value="1"/>
</dbReference>
<dbReference type="SUPFAM" id="SSF52540">
    <property type="entry name" value="P-loop containing nucleoside triphosphate hydrolases"/>
    <property type="match status" value="1"/>
</dbReference>
<dbReference type="GO" id="GO:0006355">
    <property type="term" value="P:regulation of DNA-templated transcription"/>
    <property type="evidence" value="ECO:0007669"/>
    <property type="project" value="InterPro"/>
</dbReference>
<feature type="repeat" description="WD" evidence="3">
    <location>
        <begin position="943"/>
        <end position="984"/>
    </location>
</feature>
<feature type="repeat" description="WD" evidence="3">
    <location>
        <begin position="818"/>
        <end position="859"/>
    </location>
</feature>
<keyword evidence="1 3" id="KW-0853">WD repeat</keyword>
<dbReference type="InterPro" id="IPR057855">
    <property type="entry name" value="Beta-prop_WDR19_1st"/>
</dbReference>
<feature type="repeat" description="WD" evidence="3">
    <location>
        <begin position="1276"/>
        <end position="1317"/>
    </location>
</feature>
<dbReference type="PROSITE" id="PS50294">
    <property type="entry name" value="WD_REPEATS_REGION"/>
    <property type="match status" value="12"/>
</dbReference>
<evidence type="ECO:0000313" key="5">
    <source>
        <dbReference type="EMBL" id="WNZ27714.1"/>
    </source>
</evidence>
<dbReference type="InterPro" id="IPR036322">
    <property type="entry name" value="WD40_repeat_dom_sf"/>
</dbReference>
<gene>
    <name evidence="5" type="ORF">HJG54_33245</name>
</gene>
<feature type="repeat" description="WD" evidence="3">
    <location>
        <begin position="1249"/>
        <end position="1275"/>
    </location>
</feature>
<dbReference type="PROSITE" id="PS00678">
    <property type="entry name" value="WD_REPEATS_1"/>
    <property type="match status" value="12"/>
</dbReference>
<feature type="repeat" description="WD" evidence="3">
    <location>
        <begin position="1111"/>
        <end position="1152"/>
    </location>
</feature>
<dbReference type="SUPFAM" id="SSF50978">
    <property type="entry name" value="WD40 repeat-like"/>
    <property type="match status" value="3"/>
</dbReference>
<dbReference type="Pfam" id="PF00400">
    <property type="entry name" value="WD40"/>
    <property type="match status" value="9"/>
</dbReference>
<protein>
    <recommendedName>
        <fullName evidence="4">Bacterial transcriptional activator domain-containing protein</fullName>
    </recommendedName>
</protein>
<dbReference type="PANTHER" id="PTHR19879:SF9">
    <property type="entry name" value="TRANSCRIPTION INITIATION FACTOR TFIID SUBUNIT 5"/>
    <property type="match status" value="1"/>
</dbReference>
<feature type="repeat" description="WD" evidence="3">
    <location>
        <begin position="1027"/>
        <end position="1068"/>
    </location>
</feature>
<evidence type="ECO:0000256" key="2">
    <source>
        <dbReference type="ARBA" id="ARBA00022737"/>
    </source>
</evidence>
<feature type="repeat" description="WD" evidence="3">
    <location>
        <begin position="1318"/>
        <end position="1359"/>
    </location>
</feature>
<organism evidence="5">
    <name type="scientific">Leptolyngbya sp. NK1-12</name>
    <dbReference type="NCBI Taxonomy" id="2547451"/>
    <lineage>
        <taxon>Bacteria</taxon>
        <taxon>Bacillati</taxon>
        <taxon>Cyanobacteriota</taxon>
        <taxon>Cyanophyceae</taxon>
        <taxon>Leptolyngbyales</taxon>
        <taxon>Leptolyngbyaceae</taxon>
        <taxon>Leptolyngbya group</taxon>
        <taxon>Leptolyngbya</taxon>
    </lineage>
</organism>
<dbReference type="Gene3D" id="3.40.50.300">
    <property type="entry name" value="P-loop containing nucleotide triphosphate hydrolases"/>
    <property type="match status" value="1"/>
</dbReference>
<dbReference type="InterPro" id="IPR036388">
    <property type="entry name" value="WH-like_DNA-bd_sf"/>
</dbReference>
<dbReference type="SMART" id="SM00320">
    <property type="entry name" value="WD40"/>
    <property type="match status" value="14"/>
</dbReference>
<dbReference type="SMART" id="SM01043">
    <property type="entry name" value="BTAD"/>
    <property type="match status" value="1"/>
</dbReference>
<dbReference type="GO" id="GO:0005829">
    <property type="term" value="C:cytosol"/>
    <property type="evidence" value="ECO:0007669"/>
    <property type="project" value="UniProtKB-ARBA"/>
</dbReference>
<dbReference type="PRINTS" id="PR00320">
    <property type="entry name" value="GPROTEINBRPT"/>
</dbReference>
<dbReference type="Pfam" id="PF03704">
    <property type="entry name" value="BTAD"/>
    <property type="match status" value="1"/>
</dbReference>
<dbReference type="GO" id="GO:0003677">
    <property type="term" value="F:DNA binding"/>
    <property type="evidence" value="ECO:0007669"/>
    <property type="project" value="InterPro"/>
</dbReference>
<dbReference type="InterPro" id="IPR005158">
    <property type="entry name" value="BTAD"/>
</dbReference>
<feature type="repeat" description="WD" evidence="3">
    <location>
        <begin position="866"/>
        <end position="900"/>
    </location>
</feature>
<evidence type="ECO:0000256" key="3">
    <source>
        <dbReference type="PROSITE-ProRule" id="PRU00221"/>
    </source>
</evidence>
<feature type="repeat" description="WD" evidence="3">
    <location>
        <begin position="1069"/>
        <end position="1110"/>
    </location>
</feature>
<feature type="repeat" description="WD" evidence="3">
    <location>
        <begin position="1360"/>
        <end position="1401"/>
    </location>
</feature>
<feature type="repeat" description="WD" evidence="3">
    <location>
        <begin position="901"/>
        <end position="942"/>
    </location>
</feature>
<evidence type="ECO:0000256" key="1">
    <source>
        <dbReference type="ARBA" id="ARBA00022574"/>
    </source>
</evidence>
<dbReference type="InterPro" id="IPR015943">
    <property type="entry name" value="WD40/YVTN_repeat-like_dom_sf"/>
</dbReference>
<reference evidence="5" key="1">
    <citation type="submission" date="2020-05" db="EMBL/GenBank/DDBJ databases">
        <authorList>
            <person name="Zhu T."/>
            <person name="Keshari N."/>
            <person name="Lu X."/>
        </authorList>
    </citation>
    <scope>NUCLEOTIDE SEQUENCE</scope>
    <source>
        <strain evidence="5">NK1-12</strain>
    </source>
</reference>
<dbReference type="SUPFAM" id="SSF48452">
    <property type="entry name" value="TPR-like"/>
    <property type="match status" value="1"/>
</dbReference>
<feature type="domain" description="Bacterial transcriptional activator" evidence="4">
    <location>
        <begin position="102"/>
        <end position="243"/>
    </location>
</feature>
<proteinExistence type="predicted"/>
<feature type="repeat" description="WD" evidence="3">
    <location>
        <begin position="783"/>
        <end position="817"/>
    </location>
</feature>
<evidence type="ECO:0000259" key="4">
    <source>
        <dbReference type="SMART" id="SM01043"/>
    </source>
</evidence>
<feature type="repeat" description="WD" evidence="3">
    <location>
        <begin position="1186"/>
        <end position="1208"/>
    </location>
</feature>
<dbReference type="PROSITE" id="PS50082">
    <property type="entry name" value="WD_REPEATS_2"/>
    <property type="match status" value="14"/>
</dbReference>
<dbReference type="Gene3D" id="1.25.40.10">
    <property type="entry name" value="Tetratricopeptide repeat domain"/>
    <property type="match status" value="1"/>
</dbReference>
<dbReference type="RefSeq" id="WP_316436158.1">
    <property type="nucleotide sequence ID" value="NZ_CP053587.1"/>
</dbReference>
<dbReference type="Gene3D" id="1.10.10.10">
    <property type="entry name" value="Winged helix-like DNA-binding domain superfamily/Winged helix DNA-binding domain"/>
    <property type="match status" value="1"/>
</dbReference>
<dbReference type="InterPro" id="IPR001680">
    <property type="entry name" value="WD40_rpt"/>
</dbReference>